<dbReference type="AlphaFoldDB" id="A0A7R9FL65"/>
<dbReference type="EMBL" id="OE000978">
    <property type="protein sequence ID" value="CAD7455630.1"/>
    <property type="molecule type" value="Genomic_DNA"/>
</dbReference>
<reference evidence="1" key="1">
    <citation type="submission" date="2020-11" db="EMBL/GenBank/DDBJ databases">
        <authorList>
            <person name="Tran Van P."/>
        </authorList>
    </citation>
    <scope>NUCLEOTIDE SEQUENCE</scope>
</reference>
<name>A0A7R9FL65_9NEOP</name>
<accession>A0A7R9FL65</accession>
<organism evidence="1">
    <name type="scientific">Timema tahoe</name>
    <dbReference type="NCBI Taxonomy" id="61484"/>
    <lineage>
        <taxon>Eukaryota</taxon>
        <taxon>Metazoa</taxon>
        <taxon>Ecdysozoa</taxon>
        <taxon>Arthropoda</taxon>
        <taxon>Hexapoda</taxon>
        <taxon>Insecta</taxon>
        <taxon>Pterygota</taxon>
        <taxon>Neoptera</taxon>
        <taxon>Polyneoptera</taxon>
        <taxon>Phasmatodea</taxon>
        <taxon>Timematodea</taxon>
        <taxon>Timematoidea</taxon>
        <taxon>Timematidae</taxon>
        <taxon>Timema</taxon>
    </lineage>
</organism>
<protein>
    <submittedName>
        <fullName evidence="1">Uncharacterized protein</fullName>
    </submittedName>
</protein>
<evidence type="ECO:0000313" key="1">
    <source>
        <dbReference type="EMBL" id="CAD7455630.1"/>
    </source>
</evidence>
<sequence>MAQFIRIINIPTSDHRPGISGAVGVHALGFGQTDQRASERLSDFVAKLASERSSKRSLTQSGRTLMRKREVKLQSGEWFYRQVQGRFSKAAIAANSNGGGEDGSVMDSDTAQVREFIEKLVEGLVNGRLDNVYVNRLYNHPDCEYRFPYLQFVQRSLRWQRNAPAHRLSSLSQSSKRHTFKTCSISNVIQSHSRSETVDAVT</sequence>
<gene>
    <name evidence="1" type="ORF">TTEB3V08_LOCUS3696</name>
</gene>
<proteinExistence type="predicted"/>